<dbReference type="PANTHER" id="PTHR47782">
    <property type="entry name" value="ZN(II)2CYS6 TRANSCRIPTION FACTOR (EUROFUNG)-RELATED"/>
    <property type="match status" value="1"/>
</dbReference>
<reference evidence="10 11" key="1">
    <citation type="submission" date="2013-03" db="EMBL/GenBank/DDBJ databases">
        <title>The Genome Sequence of Capronia coronata CBS 617.96.</title>
        <authorList>
            <consortium name="The Broad Institute Genomics Platform"/>
            <person name="Cuomo C."/>
            <person name="de Hoog S."/>
            <person name="Gorbushina A."/>
            <person name="Walker B."/>
            <person name="Young S.K."/>
            <person name="Zeng Q."/>
            <person name="Gargeya S."/>
            <person name="Fitzgerald M."/>
            <person name="Haas B."/>
            <person name="Abouelleil A."/>
            <person name="Allen A.W."/>
            <person name="Alvarado L."/>
            <person name="Arachchi H.M."/>
            <person name="Berlin A.M."/>
            <person name="Chapman S.B."/>
            <person name="Gainer-Dewar J."/>
            <person name="Goldberg J."/>
            <person name="Griggs A."/>
            <person name="Gujja S."/>
            <person name="Hansen M."/>
            <person name="Howarth C."/>
            <person name="Imamovic A."/>
            <person name="Ireland A."/>
            <person name="Larimer J."/>
            <person name="McCowan C."/>
            <person name="Murphy C."/>
            <person name="Pearson M."/>
            <person name="Poon T.W."/>
            <person name="Priest M."/>
            <person name="Roberts A."/>
            <person name="Saif S."/>
            <person name="Shea T."/>
            <person name="Sisk P."/>
            <person name="Sykes S."/>
            <person name="Wortman J."/>
            <person name="Nusbaum C."/>
            <person name="Birren B."/>
        </authorList>
    </citation>
    <scope>NUCLEOTIDE SEQUENCE [LARGE SCALE GENOMIC DNA]</scope>
    <source>
        <strain evidence="10 11">CBS 617.96</strain>
    </source>
</reference>
<evidence type="ECO:0000256" key="7">
    <source>
        <dbReference type="ARBA" id="ARBA00023242"/>
    </source>
</evidence>
<evidence type="ECO:0000256" key="1">
    <source>
        <dbReference type="ARBA" id="ARBA00004123"/>
    </source>
</evidence>
<keyword evidence="6" id="KW-0804">Transcription</keyword>
<evidence type="ECO:0000256" key="8">
    <source>
        <dbReference type="SAM" id="MobiDB-lite"/>
    </source>
</evidence>
<evidence type="ECO:0000313" key="11">
    <source>
        <dbReference type="Proteomes" id="UP000019484"/>
    </source>
</evidence>
<dbReference type="GO" id="GO:0043565">
    <property type="term" value="F:sequence-specific DNA binding"/>
    <property type="evidence" value="ECO:0007669"/>
    <property type="project" value="TreeGrafter"/>
</dbReference>
<evidence type="ECO:0000256" key="6">
    <source>
        <dbReference type="ARBA" id="ARBA00023163"/>
    </source>
</evidence>
<dbReference type="CDD" id="cd12148">
    <property type="entry name" value="fungal_TF_MHR"/>
    <property type="match status" value="1"/>
</dbReference>
<evidence type="ECO:0000313" key="10">
    <source>
        <dbReference type="EMBL" id="EXJ79499.1"/>
    </source>
</evidence>
<sequence>MYTLSQAQDPGQAHLCSATCLGFDSIHGVDKPRSTVSHLEDEIARLEGELYRVKGQVNTISDSAIAAVERLSRCVARATLAPLSCSRRQTNLLSLNSSFFLSGSPVPYLSSQASNPDKLERAEEPSLGTNTLSSIPRHVVDALLKHYCETYRPLYPAVEQLDLYQACDRVYNNADPSGFDIFCVHITMAISMQTLMHKDEKRATTASYGFWMTAAGLLGEIASVDDAWEQLQALQLLAHYAFMNPKNVDCKKCAAAASRLCIHLGLHQELPVSAQVNLDPQVLNTRRRLFWNSYNIDWYDCIHPEVSTNDLTIWSVQFTRSNVSPFYGQHLY</sequence>
<dbReference type="OrthoDB" id="408373at2759"/>
<dbReference type="PANTHER" id="PTHR47782:SF1">
    <property type="entry name" value="PYRIMIDINE PATHWAY REGULATORY PROTEIN 1"/>
    <property type="match status" value="1"/>
</dbReference>
<protein>
    <recommendedName>
        <fullName evidence="9">Xylanolytic transcriptional activator regulatory domain-containing protein</fullName>
    </recommendedName>
</protein>
<dbReference type="InterPro" id="IPR007219">
    <property type="entry name" value="XnlR_reg_dom"/>
</dbReference>
<dbReference type="GO" id="GO:0000981">
    <property type="term" value="F:DNA-binding transcription factor activity, RNA polymerase II-specific"/>
    <property type="evidence" value="ECO:0007669"/>
    <property type="project" value="TreeGrafter"/>
</dbReference>
<dbReference type="Proteomes" id="UP000019484">
    <property type="component" value="Unassembled WGS sequence"/>
</dbReference>
<keyword evidence="4" id="KW-0805">Transcription regulation</keyword>
<evidence type="ECO:0000259" key="9">
    <source>
        <dbReference type="Pfam" id="PF04082"/>
    </source>
</evidence>
<gene>
    <name evidence="10" type="ORF">A1O1_08763</name>
</gene>
<dbReference type="InterPro" id="IPR052202">
    <property type="entry name" value="Yeast_MetPath_Reg"/>
</dbReference>
<dbReference type="GO" id="GO:0006351">
    <property type="term" value="P:DNA-templated transcription"/>
    <property type="evidence" value="ECO:0007669"/>
    <property type="project" value="InterPro"/>
</dbReference>
<keyword evidence="3" id="KW-0862">Zinc</keyword>
<dbReference type="AlphaFoldDB" id="W9YAV1"/>
<dbReference type="GO" id="GO:0008270">
    <property type="term" value="F:zinc ion binding"/>
    <property type="evidence" value="ECO:0007669"/>
    <property type="project" value="InterPro"/>
</dbReference>
<proteinExistence type="predicted"/>
<dbReference type="Pfam" id="PF04082">
    <property type="entry name" value="Fungal_trans"/>
    <property type="match status" value="1"/>
</dbReference>
<evidence type="ECO:0000256" key="3">
    <source>
        <dbReference type="ARBA" id="ARBA00022833"/>
    </source>
</evidence>
<keyword evidence="2" id="KW-0479">Metal-binding</keyword>
<feature type="region of interest" description="Disordered" evidence="8">
    <location>
        <begin position="111"/>
        <end position="130"/>
    </location>
</feature>
<dbReference type="GeneID" id="19163610"/>
<keyword evidence="7" id="KW-0539">Nucleus</keyword>
<evidence type="ECO:0000256" key="2">
    <source>
        <dbReference type="ARBA" id="ARBA00022723"/>
    </source>
</evidence>
<keyword evidence="5" id="KW-0238">DNA-binding</keyword>
<organism evidence="10 11">
    <name type="scientific">Capronia coronata CBS 617.96</name>
    <dbReference type="NCBI Taxonomy" id="1182541"/>
    <lineage>
        <taxon>Eukaryota</taxon>
        <taxon>Fungi</taxon>
        <taxon>Dikarya</taxon>
        <taxon>Ascomycota</taxon>
        <taxon>Pezizomycotina</taxon>
        <taxon>Eurotiomycetes</taxon>
        <taxon>Chaetothyriomycetidae</taxon>
        <taxon>Chaetothyriales</taxon>
        <taxon>Herpotrichiellaceae</taxon>
        <taxon>Capronia</taxon>
    </lineage>
</organism>
<keyword evidence="11" id="KW-1185">Reference proteome</keyword>
<dbReference type="GO" id="GO:0005634">
    <property type="term" value="C:nucleus"/>
    <property type="evidence" value="ECO:0007669"/>
    <property type="project" value="UniProtKB-SubCell"/>
</dbReference>
<dbReference type="GO" id="GO:0045944">
    <property type="term" value="P:positive regulation of transcription by RNA polymerase II"/>
    <property type="evidence" value="ECO:0007669"/>
    <property type="project" value="TreeGrafter"/>
</dbReference>
<dbReference type="EMBL" id="AMWN01000009">
    <property type="protein sequence ID" value="EXJ79499.1"/>
    <property type="molecule type" value="Genomic_DNA"/>
</dbReference>
<accession>W9YAV1</accession>
<name>W9YAV1_9EURO</name>
<dbReference type="RefSeq" id="XP_007727811.1">
    <property type="nucleotide sequence ID" value="XM_007729621.1"/>
</dbReference>
<evidence type="ECO:0000256" key="5">
    <source>
        <dbReference type="ARBA" id="ARBA00023125"/>
    </source>
</evidence>
<comment type="caution">
    <text evidence="10">The sequence shown here is derived from an EMBL/GenBank/DDBJ whole genome shotgun (WGS) entry which is preliminary data.</text>
</comment>
<dbReference type="STRING" id="1182541.W9YAV1"/>
<dbReference type="HOGENOM" id="CLU_811311_0_0_1"/>
<feature type="domain" description="Xylanolytic transcriptional activator regulatory" evidence="9">
    <location>
        <begin position="144"/>
        <end position="301"/>
    </location>
</feature>
<comment type="subcellular location">
    <subcellularLocation>
        <location evidence="1">Nucleus</location>
    </subcellularLocation>
</comment>
<evidence type="ECO:0000256" key="4">
    <source>
        <dbReference type="ARBA" id="ARBA00023015"/>
    </source>
</evidence>